<dbReference type="Gene3D" id="2.130.10.10">
    <property type="entry name" value="YVTN repeat-like/Quinoprotein amine dehydrogenase"/>
    <property type="match status" value="2"/>
</dbReference>
<reference evidence="3" key="1">
    <citation type="submission" date="2016-11" db="UniProtKB">
        <authorList>
            <consortium name="WormBaseParasite"/>
        </authorList>
    </citation>
    <scope>IDENTIFICATION</scope>
</reference>
<sequence length="407" mass="46035">MDCYVGATTGALKGALLKDNTFENLNEIKSLDPKSDEITSMIWNDDQQTEILIARMNRDLQLFDIEQGEQVSILTVSAGTGPVKGLHKSDEKIVTCVESGEIQVWNDKSEVISEWKCGPGAAVMRGSNEKPEIVTGGMKNLLKTWNLETGQQIWSSRNVPPDMLGLEIPIMVTDARFIPGQHTILEANKHHEMRLYDPRAQRRPVKRIPFMENPIMCTSLTYRTNQILAANSIGEMGLFDLRSKIHPMCKFKGQSGSIRGIDGHPTQPLAASVGIDRFLRVHDLQSRKLIHKIYCKTRLNRVLLRDELSILNEKKSGAKKEIDEDETDYGNMTEDGYRPADSEDDDVIEEDDVWGSMDKVKKGGKKTDDVEILEEVKGTRKRRESVKEEVMEEEAPKKKILKKKKKN</sequence>
<name>A0A1I7V2N9_9PELO</name>
<dbReference type="SMART" id="SM00320">
    <property type="entry name" value="WD40"/>
    <property type="match status" value="3"/>
</dbReference>
<dbReference type="InterPro" id="IPR015943">
    <property type="entry name" value="WD40/YVTN_repeat-like_dom_sf"/>
</dbReference>
<dbReference type="WBParaSite" id="Csp11.Scaffold630.g21784.t1">
    <property type="protein sequence ID" value="Csp11.Scaffold630.g21784.t1"/>
    <property type="gene ID" value="Csp11.Scaffold630.g21784"/>
</dbReference>
<organism evidence="2 3">
    <name type="scientific">Caenorhabditis tropicalis</name>
    <dbReference type="NCBI Taxonomy" id="1561998"/>
    <lineage>
        <taxon>Eukaryota</taxon>
        <taxon>Metazoa</taxon>
        <taxon>Ecdysozoa</taxon>
        <taxon>Nematoda</taxon>
        <taxon>Chromadorea</taxon>
        <taxon>Rhabditida</taxon>
        <taxon>Rhabditina</taxon>
        <taxon>Rhabditomorpha</taxon>
        <taxon>Rhabditoidea</taxon>
        <taxon>Rhabditidae</taxon>
        <taxon>Peloderinae</taxon>
        <taxon>Caenorhabditis</taxon>
    </lineage>
</organism>
<dbReference type="PANTHER" id="PTHR16038">
    <property type="entry name" value="NOP SEVEN ASSOCIATED PROTEIN 1"/>
    <property type="match status" value="1"/>
</dbReference>
<feature type="compositionally biased region" description="Basic and acidic residues" evidence="1">
    <location>
        <begin position="385"/>
        <end position="397"/>
    </location>
</feature>
<dbReference type="GO" id="GO:0042273">
    <property type="term" value="P:ribosomal large subunit biogenesis"/>
    <property type="evidence" value="ECO:0007669"/>
    <property type="project" value="InterPro"/>
</dbReference>
<feature type="compositionally biased region" description="Basic and acidic residues" evidence="1">
    <location>
        <begin position="358"/>
        <end position="378"/>
    </location>
</feature>
<feature type="compositionally biased region" description="Acidic residues" evidence="1">
    <location>
        <begin position="342"/>
        <end position="353"/>
    </location>
</feature>
<dbReference type="PANTHER" id="PTHR16038:SF4">
    <property type="entry name" value="WD REPEAT-CONTAINING PROTEIN 74"/>
    <property type="match status" value="1"/>
</dbReference>
<evidence type="ECO:0000313" key="2">
    <source>
        <dbReference type="Proteomes" id="UP000095282"/>
    </source>
</evidence>
<dbReference type="InterPro" id="IPR001680">
    <property type="entry name" value="WD40_rpt"/>
</dbReference>
<dbReference type="GO" id="GO:0005730">
    <property type="term" value="C:nucleolus"/>
    <property type="evidence" value="ECO:0007669"/>
    <property type="project" value="InterPro"/>
</dbReference>
<protein>
    <submittedName>
        <fullName evidence="3">WD_REPEATS_REGION domain-containing protein</fullName>
    </submittedName>
</protein>
<dbReference type="SUPFAM" id="SSF50978">
    <property type="entry name" value="WD40 repeat-like"/>
    <property type="match status" value="1"/>
</dbReference>
<feature type="region of interest" description="Disordered" evidence="1">
    <location>
        <begin position="317"/>
        <end position="407"/>
    </location>
</feature>
<dbReference type="eggNOG" id="KOG3881">
    <property type="taxonomic scope" value="Eukaryota"/>
</dbReference>
<dbReference type="Proteomes" id="UP000095282">
    <property type="component" value="Unplaced"/>
</dbReference>
<evidence type="ECO:0000256" key="1">
    <source>
        <dbReference type="SAM" id="MobiDB-lite"/>
    </source>
</evidence>
<dbReference type="InterPro" id="IPR036322">
    <property type="entry name" value="WD40_repeat_dom_sf"/>
</dbReference>
<dbReference type="GO" id="GO:0030687">
    <property type="term" value="C:preribosome, large subunit precursor"/>
    <property type="evidence" value="ECO:0007669"/>
    <property type="project" value="TreeGrafter"/>
</dbReference>
<dbReference type="InterPro" id="IPR037379">
    <property type="entry name" value="WDR74/Nsa1"/>
</dbReference>
<evidence type="ECO:0000313" key="3">
    <source>
        <dbReference type="WBParaSite" id="Csp11.Scaffold630.g21784.t1"/>
    </source>
</evidence>
<dbReference type="FunFam" id="2.130.10.10:FF:001619">
    <property type="entry name" value="WD repeat-containing protein 74-like Protein"/>
    <property type="match status" value="1"/>
</dbReference>
<dbReference type="STRING" id="1561998.A0A1I7V2N9"/>
<accession>A0A1I7V2N9</accession>
<keyword evidence="2" id="KW-1185">Reference proteome</keyword>
<feature type="compositionally biased region" description="Basic residues" evidence="1">
    <location>
        <begin position="398"/>
        <end position="407"/>
    </location>
</feature>
<dbReference type="AlphaFoldDB" id="A0A1I7V2N9"/>
<proteinExistence type="predicted"/>